<keyword evidence="3 8" id="KW-0479">Metal-binding</keyword>
<feature type="compositionally biased region" description="Basic and acidic residues" evidence="9">
    <location>
        <begin position="702"/>
        <end position="716"/>
    </location>
</feature>
<accession>A0A5Q2N8X6</accession>
<proteinExistence type="inferred from homology"/>
<dbReference type="PRINTS" id="PR00417">
    <property type="entry name" value="PRTPISMRASEI"/>
</dbReference>
<comment type="catalytic activity">
    <reaction evidence="1 8">
        <text>ATP-independent breakage of single-stranded DNA, followed by passage and rejoining.</text>
        <dbReference type="EC" id="5.6.2.1"/>
    </reaction>
</comment>
<feature type="binding site" evidence="8">
    <location>
        <position position="105"/>
    </location>
    <ligand>
        <name>Mg(2+)</name>
        <dbReference type="ChEBI" id="CHEBI:18420"/>
        <note>catalytic</note>
    </ligand>
</feature>
<dbReference type="EC" id="5.6.2.1" evidence="8"/>
<evidence type="ECO:0000313" key="12">
    <source>
        <dbReference type="EMBL" id="QGG48945.1"/>
    </source>
</evidence>
<dbReference type="InterPro" id="IPR013497">
    <property type="entry name" value="Topo_IA_cen"/>
</dbReference>
<dbReference type="OrthoDB" id="9803554at2"/>
<keyword evidence="4 8" id="KW-0460">Magnesium</keyword>
<organism evidence="12 13">
    <name type="scientific">Heliorestis convoluta</name>
    <dbReference type="NCBI Taxonomy" id="356322"/>
    <lineage>
        <taxon>Bacteria</taxon>
        <taxon>Bacillati</taxon>
        <taxon>Bacillota</taxon>
        <taxon>Clostridia</taxon>
        <taxon>Eubacteriales</taxon>
        <taxon>Heliobacteriaceae</taxon>
        <taxon>Heliorestis</taxon>
    </lineage>
</organism>
<evidence type="ECO:0000256" key="4">
    <source>
        <dbReference type="ARBA" id="ARBA00022842"/>
    </source>
</evidence>
<evidence type="ECO:0000256" key="6">
    <source>
        <dbReference type="ARBA" id="ARBA00023125"/>
    </source>
</evidence>
<comment type="cofactor">
    <cofactor evidence="8">
        <name>Mg(2+)</name>
        <dbReference type="ChEBI" id="CHEBI:18420"/>
    </cofactor>
</comment>
<dbReference type="SMART" id="SM00436">
    <property type="entry name" value="TOP1Bc"/>
    <property type="match status" value="1"/>
</dbReference>
<dbReference type="GO" id="GO:0003677">
    <property type="term" value="F:DNA binding"/>
    <property type="evidence" value="ECO:0007669"/>
    <property type="project" value="UniProtKB-KW"/>
</dbReference>
<dbReference type="NCBIfam" id="NF005829">
    <property type="entry name" value="PRK07726.1"/>
    <property type="match status" value="1"/>
</dbReference>
<dbReference type="NCBIfam" id="TIGR01056">
    <property type="entry name" value="topB"/>
    <property type="match status" value="1"/>
</dbReference>
<dbReference type="InterPro" id="IPR013824">
    <property type="entry name" value="Topo_IA_cen_sub1"/>
</dbReference>
<dbReference type="InterPro" id="IPR003602">
    <property type="entry name" value="Topo_IA_DNA-bd_dom"/>
</dbReference>
<comment type="caution">
    <text evidence="8">Lacks conserved residue(s) required for the propagation of feature annotation.</text>
</comment>
<dbReference type="Proteomes" id="UP000366051">
    <property type="component" value="Chromosome"/>
</dbReference>
<feature type="active site" description="O-(5'-phospho-DNA)-tyrosine intermediate" evidence="8">
    <location>
        <position position="323"/>
    </location>
</feature>
<dbReference type="SUPFAM" id="SSF56712">
    <property type="entry name" value="Prokaryotic type I DNA topoisomerase"/>
    <property type="match status" value="1"/>
</dbReference>
<evidence type="ECO:0000256" key="5">
    <source>
        <dbReference type="ARBA" id="ARBA00023029"/>
    </source>
</evidence>
<dbReference type="Gene3D" id="1.10.460.10">
    <property type="entry name" value="Topoisomerase I, domain 2"/>
    <property type="match status" value="1"/>
</dbReference>
<dbReference type="GO" id="GO:0000287">
    <property type="term" value="F:magnesium ion binding"/>
    <property type="evidence" value="ECO:0007669"/>
    <property type="project" value="UniProtKB-UniRule"/>
</dbReference>
<dbReference type="KEGG" id="hcv:FTV88_2856"/>
<sequence>MSKTLVLAEKPSVGRDLARVLQCHKKNNGYFESERYIVTWALGHLVTLADPEGYDEKYKEWRMEDLPLLPPQLKLVIIRESSKQYHKVKELLQRKDVKDIVLATDAGREGELVGRWILEKANIKKPLKRLWISSVTDKAIREGFQKLKNGKEYENLYASAVARSEADWLVGINATRALTCKFNAQLSCGRVQTPTLAIIARREEEIKNFQPRSYYSLVATAQTAQSTEHGNQNKVTLELQWQDEKTKDYKTFDKNQSDQLLQKLQGQKAQITEISKKAKKTYAPPLYDLTELQRDANKRFGYSAKETLSIMQRLYEQHKILTYPRTDSRYLSSDMVDTLKERIKAISIGPYTAKAAKILRNPIKTSKAFIDDSKVSDHHAIIPTEETILLNNLTDKERKIYDLVVKRFLAVLYPPFEYEQITIKAKIGGETFLAKGKHILQAGWKEVYDHTSGDEKDEEAAEGLSDQILPDLQPQQILTIAELRQRQGQTKPPAYFNEGTLLSAMENPIPYMTGEKQDLIKTMGQTGGLGTVATRADIIEKLFNSFLIEKKGKDIHSTSKGRQLLELVPEELQSPALTAQWEQKLNAIAKGTLPKQAFVNEMKKYAQQVVAEIKKSEKKFQHDNLTGEKCPQCGKKMLQVNSKKGVLLVCQDRQCGERKNVAKTTNARCPECKKKLELRGEGEGQIFYCRCGYREKLSAFQERRKKDPGKTSKKDVAQYMKSQKKEDQGPMNTALADALAKLKGTL</sequence>
<comment type="similarity">
    <text evidence="2 8">Belongs to the type IA topoisomerase family.</text>
</comment>
<dbReference type="Pfam" id="PF01131">
    <property type="entry name" value="Topoisom_bac"/>
    <property type="match status" value="1"/>
</dbReference>
<feature type="region of interest" description="Disordered" evidence="9">
    <location>
        <begin position="702"/>
        <end position="732"/>
    </location>
</feature>
<dbReference type="InterPro" id="IPR013826">
    <property type="entry name" value="Topo_IA_cen_sub3"/>
</dbReference>
<name>A0A5Q2N8X6_9FIRM</name>
<dbReference type="Gene3D" id="1.10.290.10">
    <property type="entry name" value="Topoisomerase I, domain 4"/>
    <property type="match status" value="1"/>
</dbReference>
<feature type="domain" description="Topo IA-type catalytic" evidence="11">
    <location>
        <begin position="153"/>
        <end position="610"/>
    </location>
</feature>
<dbReference type="PANTHER" id="PTHR11390">
    <property type="entry name" value="PROKARYOTIC DNA TOPOISOMERASE"/>
    <property type="match status" value="1"/>
</dbReference>
<dbReference type="PROSITE" id="PS00396">
    <property type="entry name" value="TOPO_IA_1"/>
    <property type="match status" value="1"/>
</dbReference>
<evidence type="ECO:0000256" key="9">
    <source>
        <dbReference type="SAM" id="MobiDB-lite"/>
    </source>
</evidence>
<dbReference type="Pfam" id="PF01751">
    <property type="entry name" value="Toprim"/>
    <property type="match status" value="1"/>
</dbReference>
<dbReference type="PROSITE" id="PS52039">
    <property type="entry name" value="TOPO_IA_2"/>
    <property type="match status" value="1"/>
</dbReference>
<dbReference type="Gene3D" id="2.70.20.10">
    <property type="entry name" value="Topoisomerase I, domain 3"/>
    <property type="match status" value="1"/>
</dbReference>
<feature type="binding site" evidence="8">
    <location>
        <position position="9"/>
    </location>
    <ligand>
        <name>Mg(2+)</name>
        <dbReference type="ChEBI" id="CHEBI:18420"/>
        <note>catalytic</note>
    </ligand>
</feature>
<feature type="site" description="Interaction with DNA" evidence="8">
    <location>
        <position position="61"/>
    </location>
</feature>
<feature type="domain" description="Toprim" evidence="10">
    <location>
        <begin position="3"/>
        <end position="136"/>
    </location>
</feature>
<evidence type="ECO:0000256" key="1">
    <source>
        <dbReference type="ARBA" id="ARBA00000213"/>
    </source>
</evidence>
<dbReference type="InterPro" id="IPR003601">
    <property type="entry name" value="Topo_IA_2"/>
</dbReference>
<dbReference type="PANTHER" id="PTHR11390:SF21">
    <property type="entry name" value="DNA TOPOISOMERASE 3-ALPHA"/>
    <property type="match status" value="1"/>
</dbReference>
<evidence type="ECO:0000256" key="3">
    <source>
        <dbReference type="ARBA" id="ARBA00022723"/>
    </source>
</evidence>
<dbReference type="GO" id="GO:0003917">
    <property type="term" value="F:DNA topoisomerase type I (single strand cut, ATP-independent) activity"/>
    <property type="evidence" value="ECO:0007669"/>
    <property type="project" value="UniProtKB-UniRule"/>
</dbReference>
<evidence type="ECO:0000259" key="10">
    <source>
        <dbReference type="PROSITE" id="PS50880"/>
    </source>
</evidence>
<dbReference type="CDD" id="cd03362">
    <property type="entry name" value="TOPRIM_TopoIA_TopoIII"/>
    <property type="match status" value="1"/>
</dbReference>
<reference evidence="13" key="1">
    <citation type="submission" date="2019-11" db="EMBL/GenBank/DDBJ databases">
        <title>Genome sequence of Heliorestis convoluta strain HH, an alkaliphilic and minimalistic phototrophic bacterium from a soda lake in Egypt.</title>
        <authorList>
            <person name="Dewey E.D."/>
            <person name="Stokes L.M."/>
            <person name="Burchell B.M."/>
            <person name="Shaffer K.N."/>
            <person name="Huntington A.M."/>
            <person name="Baker J.M."/>
            <person name="Nadendla S."/>
            <person name="Giglio M.G."/>
            <person name="Touchman J.W."/>
            <person name="Blankenship R.E."/>
            <person name="Madigan M.T."/>
            <person name="Sattley W.M."/>
        </authorList>
    </citation>
    <scope>NUCLEOTIDE SEQUENCE [LARGE SCALE GENOMIC DNA]</scope>
    <source>
        <strain evidence="13">HH</strain>
    </source>
</reference>
<dbReference type="AlphaFoldDB" id="A0A5Q2N8X6"/>
<keyword evidence="6 8" id="KW-0238">DNA-binding</keyword>
<dbReference type="GO" id="GO:0043597">
    <property type="term" value="C:cytoplasmic replication fork"/>
    <property type="evidence" value="ECO:0007669"/>
    <property type="project" value="TreeGrafter"/>
</dbReference>
<dbReference type="Gene3D" id="3.40.50.140">
    <property type="match status" value="1"/>
</dbReference>
<dbReference type="GO" id="GO:0006281">
    <property type="term" value="P:DNA repair"/>
    <property type="evidence" value="ECO:0007669"/>
    <property type="project" value="TreeGrafter"/>
</dbReference>
<dbReference type="PROSITE" id="PS50880">
    <property type="entry name" value="TOPRIM"/>
    <property type="match status" value="1"/>
</dbReference>
<keyword evidence="5 8" id="KW-0799">Topoisomerase</keyword>
<dbReference type="InterPro" id="IPR034144">
    <property type="entry name" value="TOPRIM_TopoIII"/>
</dbReference>
<dbReference type="HAMAP" id="MF_00953">
    <property type="entry name" value="Topoisom_3_prok"/>
    <property type="match status" value="1"/>
</dbReference>
<feature type="site" description="Interaction with DNA" evidence="8">
    <location>
        <position position="168"/>
    </location>
</feature>
<dbReference type="InterPro" id="IPR006171">
    <property type="entry name" value="TOPRIM_dom"/>
</dbReference>
<dbReference type="CDD" id="cd00186">
    <property type="entry name" value="TOP1Ac"/>
    <property type="match status" value="1"/>
</dbReference>
<dbReference type="RefSeq" id="WP_153726015.1">
    <property type="nucleotide sequence ID" value="NZ_CP045875.1"/>
</dbReference>
<dbReference type="SMART" id="SM00493">
    <property type="entry name" value="TOPRIM"/>
    <property type="match status" value="1"/>
</dbReference>
<dbReference type="SMART" id="SM00437">
    <property type="entry name" value="TOP1Ac"/>
    <property type="match status" value="1"/>
</dbReference>
<feature type="site" description="Interaction with DNA" evidence="8">
    <location>
        <position position="325"/>
    </location>
</feature>
<dbReference type="InterPro" id="IPR000380">
    <property type="entry name" value="Topo_IA"/>
</dbReference>
<gene>
    <name evidence="8 12" type="primary">topB</name>
    <name evidence="12" type="ORF">FTV88_2856</name>
</gene>
<protein>
    <recommendedName>
        <fullName evidence="8">DNA topoisomerase 3</fullName>
        <ecNumber evidence="8">5.6.2.1</ecNumber>
    </recommendedName>
    <alternativeName>
        <fullName evidence="8">DNA topoisomerase III</fullName>
    </alternativeName>
</protein>
<dbReference type="GO" id="GO:0006310">
    <property type="term" value="P:DNA recombination"/>
    <property type="evidence" value="ECO:0007669"/>
    <property type="project" value="TreeGrafter"/>
</dbReference>
<dbReference type="InterPro" id="IPR013825">
    <property type="entry name" value="Topo_IA_cen_sub2"/>
</dbReference>
<feature type="region of interest" description="Interaction with DNA" evidence="8">
    <location>
        <begin position="187"/>
        <end position="192"/>
    </location>
</feature>
<dbReference type="InterPro" id="IPR005738">
    <property type="entry name" value="TopoIII"/>
</dbReference>
<evidence type="ECO:0000256" key="2">
    <source>
        <dbReference type="ARBA" id="ARBA00009446"/>
    </source>
</evidence>
<dbReference type="EMBL" id="CP045875">
    <property type="protein sequence ID" value="QGG48945.1"/>
    <property type="molecule type" value="Genomic_DNA"/>
</dbReference>
<evidence type="ECO:0000259" key="11">
    <source>
        <dbReference type="PROSITE" id="PS52039"/>
    </source>
</evidence>
<dbReference type="GO" id="GO:0006265">
    <property type="term" value="P:DNA topological change"/>
    <property type="evidence" value="ECO:0007669"/>
    <property type="project" value="UniProtKB-UniRule"/>
</dbReference>
<evidence type="ECO:0000256" key="8">
    <source>
        <dbReference type="HAMAP-Rule" id="MF_00953"/>
    </source>
</evidence>
<comment type="function">
    <text evidence="8">Releases the supercoiling and torsional tension of DNA, which is introduced during the DNA replication and transcription, by transiently cleaving and rejoining one strand of the DNA duplex. Introduces a single-strand break via transesterification at a target site in duplex DNA. The scissile phosphodiester is attacked by the catalytic tyrosine of the enzyme, resulting in the formation of a DNA-(5'-phosphotyrosyl)-enzyme intermediate and the expulsion of a 3'-OH DNA strand. The free DNA strand then undergoes passage around the unbroken strand, thus removing DNA supercoils. Finally, in the religation step, the DNA 3'-OH attacks the covalent intermediate to expel the active-site tyrosine and restore the DNA phosphodiester backbone.</text>
</comment>
<evidence type="ECO:0000313" key="13">
    <source>
        <dbReference type="Proteomes" id="UP000366051"/>
    </source>
</evidence>
<feature type="site" description="Interaction with DNA" evidence="8">
    <location>
        <position position="176"/>
    </location>
</feature>
<keyword evidence="13" id="KW-1185">Reference proteome</keyword>
<evidence type="ECO:0000256" key="7">
    <source>
        <dbReference type="ARBA" id="ARBA00023235"/>
    </source>
</evidence>
<dbReference type="InterPro" id="IPR023405">
    <property type="entry name" value="Topo_IA_core_domain"/>
</dbReference>
<dbReference type="InterPro" id="IPR023406">
    <property type="entry name" value="Topo_IA_AS"/>
</dbReference>
<keyword evidence="7 8" id="KW-0413">Isomerase</keyword>